<keyword evidence="2" id="KW-1185">Reference proteome</keyword>
<evidence type="ECO:0000313" key="2">
    <source>
        <dbReference type="Proteomes" id="UP000664795"/>
    </source>
</evidence>
<comment type="caution">
    <text evidence="1">The sequence shown here is derived from an EMBL/GenBank/DDBJ whole genome shotgun (WGS) entry which is preliminary data.</text>
</comment>
<proteinExistence type="predicted"/>
<gene>
    <name evidence="1" type="ORF">J2I48_21230</name>
</gene>
<reference evidence="1 2" key="1">
    <citation type="submission" date="2021-03" db="EMBL/GenBank/DDBJ databases">
        <title>Fibrella sp. HMF5036 genome sequencing and assembly.</title>
        <authorList>
            <person name="Kang H."/>
            <person name="Kim H."/>
            <person name="Bae S."/>
            <person name="Joh K."/>
        </authorList>
    </citation>
    <scope>NUCLEOTIDE SEQUENCE [LARGE SCALE GENOMIC DNA]</scope>
    <source>
        <strain evidence="1 2">HMF5036</strain>
    </source>
</reference>
<evidence type="ECO:0000313" key="1">
    <source>
        <dbReference type="EMBL" id="MBO0933546.1"/>
    </source>
</evidence>
<sequence>MINIRLIDNIKRSAHEDVFVTWQEMQLEKVVDSYFFVIDEGSIPEHGVFNKAATVLKHILLEWKSVIENIKQDETVYLPFDFSDEYIGYLKVTQSRDNLIIGYGVTRRFFGWNIDPLKSVPLPMSAEDEAFTNTKMITISLDDFVAQIEQNVQNLGS</sequence>
<dbReference type="Proteomes" id="UP000664795">
    <property type="component" value="Unassembled WGS sequence"/>
</dbReference>
<dbReference type="EMBL" id="JAFMYU010000020">
    <property type="protein sequence ID" value="MBO0933546.1"/>
    <property type="molecule type" value="Genomic_DNA"/>
</dbReference>
<accession>A0A939GBC0</accession>
<name>A0A939GBC0_9BACT</name>
<dbReference type="RefSeq" id="WP_207337512.1">
    <property type="nucleotide sequence ID" value="NZ_JAFMYU010000020.1"/>
</dbReference>
<dbReference type="AlphaFoldDB" id="A0A939GBC0"/>
<organism evidence="1 2">
    <name type="scientific">Fibrella aquatilis</name>
    <dbReference type="NCBI Taxonomy" id="2817059"/>
    <lineage>
        <taxon>Bacteria</taxon>
        <taxon>Pseudomonadati</taxon>
        <taxon>Bacteroidota</taxon>
        <taxon>Cytophagia</taxon>
        <taxon>Cytophagales</taxon>
        <taxon>Spirosomataceae</taxon>
        <taxon>Fibrella</taxon>
    </lineage>
</organism>
<protein>
    <submittedName>
        <fullName evidence="1">Uncharacterized protein</fullName>
    </submittedName>
</protein>